<proteinExistence type="predicted"/>
<dbReference type="Proteomes" id="UP001187192">
    <property type="component" value="Unassembled WGS sequence"/>
</dbReference>
<sequence length="163" mass="18049">MAMFPDWDQGRVSGRRVGVGFQDRDLEWGLGFRPILRSGFGSRVLVPESRLRSGFNTRIRLGSGFKMEVRVEIGTRDEGRVLGRWSCRVLVPRLGTGFGIGIGVRFQDGGLGQGSGFGNPNSTLIPNQDPDTDPYHETRPRPLSQDLTSILVSRPDTVPRPKI</sequence>
<dbReference type="EMBL" id="BTGU01000060">
    <property type="protein sequence ID" value="GMN55921.1"/>
    <property type="molecule type" value="Genomic_DNA"/>
</dbReference>
<accession>A0AA88AYG3</accession>
<feature type="region of interest" description="Disordered" evidence="1">
    <location>
        <begin position="113"/>
        <end position="163"/>
    </location>
</feature>
<evidence type="ECO:0000313" key="2">
    <source>
        <dbReference type="EMBL" id="GMN55921.1"/>
    </source>
</evidence>
<protein>
    <submittedName>
        <fullName evidence="2">Uncharacterized protein</fullName>
    </submittedName>
</protein>
<evidence type="ECO:0000313" key="3">
    <source>
        <dbReference type="Proteomes" id="UP001187192"/>
    </source>
</evidence>
<name>A0AA88AYG3_FICCA</name>
<evidence type="ECO:0000256" key="1">
    <source>
        <dbReference type="SAM" id="MobiDB-lite"/>
    </source>
</evidence>
<keyword evidence="3" id="KW-1185">Reference proteome</keyword>
<comment type="caution">
    <text evidence="2">The sequence shown here is derived from an EMBL/GenBank/DDBJ whole genome shotgun (WGS) entry which is preliminary data.</text>
</comment>
<organism evidence="2 3">
    <name type="scientific">Ficus carica</name>
    <name type="common">Common fig</name>
    <dbReference type="NCBI Taxonomy" id="3494"/>
    <lineage>
        <taxon>Eukaryota</taxon>
        <taxon>Viridiplantae</taxon>
        <taxon>Streptophyta</taxon>
        <taxon>Embryophyta</taxon>
        <taxon>Tracheophyta</taxon>
        <taxon>Spermatophyta</taxon>
        <taxon>Magnoliopsida</taxon>
        <taxon>eudicotyledons</taxon>
        <taxon>Gunneridae</taxon>
        <taxon>Pentapetalae</taxon>
        <taxon>rosids</taxon>
        <taxon>fabids</taxon>
        <taxon>Rosales</taxon>
        <taxon>Moraceae</taxon>
        <taxon>Ficeae</taxon>
        <taxon>Ficus</taxon>
    </lineage>
</organism>
<dbReference type="AlphaFoldDB" id="A0AA88AYG3"/>
<gene>
    <name evidence="2" type="ORF">TIFTF001_025044</name>
</gene>
<reference evidence="2" key="1">
    <citation type="submission" date="2023-07" db="EMBL/GenBank/DDBJ databases">
        <title>draft genome sequence of fig (Ficus carica).</title>
        <authorList>
            <person name="Takahashi T."/>
            <person name="Nishimura K."/>
        </authorList>
    </citation>
    <scope>NUCLEOTIDE SEQUENCE</scope>
</reference>